<dbReference type="EMBL" id="QGGO01000020">
    <property type="protein sequence ID" value="PWK22385.1"/>
    <property type="molecule type" value="Genomic_DNA"/>
</dbReference>
<dbReference type="Proteomes" id="UP000245489">
    <property type="component" value="Unassembled WGS sequence"/>
</dbReference>
<protein>
    <submittedName>
        <fullName evidence="3">N-acetylglucosaminyldiphosphoundecaprenol N-acetyl-beta-D-mannosaminyltransferase</fullName>
    </submittedName>
</protein>
<dbReference type="AlphaFoldDB" id="A0A316DWU9"/>
<keyword evidence="4" id="KW-1185">Reference proteome</keyword>
<evidence type="ECO:0000256" key="1">
    <source>
        <dbReference type="ARBA" id="ARBA00022676"/>
    </source>
</evidence>
<proteinExistence type="predicted"/>
<evidence type="ECO:0000256" key="2">
    <source>
        <dbReference type="ARBA" id="ARBA00022679"/>
    </source>
</evidence>
<evidence type="ECO:0000313" key="4">
    <source>
        <dbReference type="Proteomes" id="UP000245489"/>
    </source>
</evidence>
<evidence type="ECO:0000313" key="3">
    <source>
        <dbReference type="EMBL" id="PWK22385.1"/>
    </source>
</evidence>
<sequence length="250" mass="28539">MNTQFLISINISLGKYQDFIRKIIDLSKLRNSSYICIANVHMCIEAYKDKNFAKVVNAADIVTPDGKPLVKGLQWLYKIEQDRVAGPDLLPSLLAEASKHQLKVFFYGATQEVLDLVVVFCTKKYPDLIIAGAISPPFRVLTNDEEQNDIKTMNDSGANIVFVALGCPKQELWMHKMKGKISATMLGVGGAFPMLVGVEKRAPLWMQRNGFEWLYRLIQDPKRLFKRYLVTNSWYIYLLAKKIIFKKRKG</sequence>
<reference evidence="3 4" key="1">
    <citation type="submission" date="2018-05" db="EMBL/GenBank/DDBJ databases">
        <title>Genomic Encyclopedia of Archaeal and Bacterial Type Strains, Phase II (KMG-II): from individual species to whole genera.</title>
        <authorList>
            <person name="Goeker M."/>
        </authorList>
    </citation>
    <scope>NUCLEOTIDE SEQUENCE [LARGE SCALE GENOMIC DNA]</scope>
    <source>
        <strain evidence="3 4">DSM 22214</strain>
    </source>
</reference>
<dbReference type="OrthoDB" id="9771846at2"/>
<keyword evidence="1" id="KW-0328">Glycosyltransferase</keyword>
<dbReference type="NCBIfam" id="TIGR00696">
    <property type="entry name" value="wecG_tagA_cpsF"/>
    <property type="match status" value="1"/>
</dbReference>
<dbReference type="PANTHER" id="PTHR34136">
    <property type="match status" value="1"/>
</dbReference>
<accession>A0A316DWU9</accession>
<dbReference type="GO" id="GO:0016758">
    <property type="term" value="F:hexosyltransferase activity"/>
    <property type="evidence" value="ECO:0007669"/>
    <property type="project" value="TreeGrafter"/>
</dbReference>
<keyword evidence="2 3" id="KW-0808">Transferase</keyword>
<organism evidence="3 4">
    <name type="scientific">Arcicella aurantiaca</name>
    <dbReference type="NCBI Taxonomy" id="591202"/>
    <lineage>
        <taxon>Bacteria</taxon>
        <taxon>Pseudomonadati</taxon>
        <taxon>Bacteroidota</taxon>
        <taxon>Cytophagia</taxon>
        <taxon>Cytophagales</taxon>
        <taxon>Flectobacillaceae</taxon>
        <taxon>Arcicella</taxon>
    </lineage>
</organism>
<gene>
    <name evidence="3" type="ORF">LV89_03450</name>
</gene>
<dbReference type="InterPro" id="IPR004629">
    <property type="entry name" value="WecG_TagA_CpsF"/>
</dbReference>
<dbReference type="PANTHER" id="PTHR34136:SF1">
    <property type="entry name" value="UDP-N-ACETYL-D-MANNOSAMINURONIC ACID TRANSFERASE"/>
    <property type="match status" value="1"/>
</dbReference>
<name>A0A316DWU9_9BACT</name>
<dbReference type="Pfam" id="PF03808">
    <property type="entry name" value="Glyco_tran_WecG"/>
    <property type="match status" value="1"/>
</dbReference>
<dbReference type="RefSeq" id="WP_109744143.1">
    <property type="nucleotide sequence ID" value="NZ_QGGO01000020.1"/>
</dbReference>
<comment type="caution">
    <text evidence="3">The sequence shown here is derived from an EMBL/GenBank/DDBJ whole genome shotgun (WGS) entry which is preliminary data.</text>
</comment>
<dbReference type="CDD" id="cd06533">
    <property type="entry name" value="Glyco_transf_WecG_TagA"/>
    <property type="match status" value="1"/>
</dbReference>